<keyword evidence="3" id="KW-0418">Kinase</keyword>
<dbReference type="InterPro" id="IPR036890">
    <property type="entry name" value="HATPase_C_sf"/>
</dbReference>
<reference evidence="3" key="3">
    <citation type="submission" date="2023-06" db="EMBL/GenBank/DDBJ databases">
        <authorList>
            <person name="Lucena T."/>
            <person name="Sun Q."/>
        </authorList>
    </citation>
    <scope>NUCLEOTIDE SEQUENCE</scope>
    <source>
        <strain evidence="3">CECT 7184</strain>
    </source>
</reference>
<feature type="transmembrane region" description="Helical" evidence="1">
    <location>
        <begin position="53"/>
        <end position="75"/>
    </location>
</feature>
<feature type="transmembrane region" description="Helical" evidence="1">
    <location>
        <begin position="127"/>
        <end position="148"/>
    </location>
</feature>
<reference evidence="5" key="2">
    <citation type="journal article" date="2019" name="Int. J. Syst. Evol. Microbiol.">
        <title>The Global Catalogue of Microorganisms (GCM) 10K type strain sequencing project: providing services to taxonomists for standard genome sequencing and annotation.</title>
        <authorList>
            <consortium name="The Broad Institute Genomics Platform"/>
            <consortium name="The Broad Institute Genome Sequencing Center for Infectious Disease"/>
            <person name="Wu L."/>
            <person name="Ma J."/>
        </authorList>
    </citation>
    <scope>NUCLEOTIDE SEQUENCE [LARGE SCALE GENOMIC DNA]</scope>
    <source>
        <strain evidence="5">CECT 7184</strain>
    </source>
</reference>
<name>A0ABT8CU44_9FLAO</name>
<organism evidence="3 5">
    <name type="scientific">Paenimyroides ceti</name>
    <dbReference type="NCBI Taxonomy" id="395087"/>
    <lineage>
        <taxon>Bacteria</taxon>
        <taxon>Pseudomonadati</taxon>
        <taxon>Bacteroidota</taxon>
        <taxon>Flavobacteriia</taxon>
        <taxon>Flavobacteriales</taxon>
        <taxon>Flavobacteriaceae</taxon>
        <taxon>Paenimyroides</taxon>
    </lineage>
</organism>
<keyword evidence="5" id="KW-1185">Reference proteome</keyword>
<evidence type="ECO:0000256" key="1">
    <source>
        <dbReference type="SAM" id="Phobius"/>
    </source>
</evidence>
<feature type="transmembrane region" description="Helical" evidence="1">
    <location>
        <begin position="24"/>
        <end position="41"/>
    </location>
</feature>
<dbReference type="Gene3D" id="3.30.565.10">
    <property type="entry name" value="Histidine kinase-like ATPase, C-terminal domain"/>
    <property type="match status" value="1"/>
</dbReference>
<dbReference type="SUPFAM" id="SSF55874">
    <property type="entry name" value="ATPase domain of HSP90 chaperone/DNA topoisomerase II/histidine kinase"/>
    <property type="match status" value="1"/>
</dbReference>
<protein>
    <submittedName>
        <fullName evidence="3">Histidine kinase</fullName>
    </submittedName>
</protein>
<dbReference type="EMBL" id="JAUFQU010000034">
    <property type="protein sequence ID" value="MDN3709413.1"/>
    <property type="molecule type" value="Genomic_DNA"/>
</dbReference>
<dbReference type="InterPro" id="IPR010559">
    <property type="entry name" value="Sig_transdc_His_kin_internal"/>
</dbReference>
<evidence type="ECO:0000259" key="2">
    <source>
        <dbReference type="Pfam" id="PF06580"/>
    </source>
</evidence>
<sequence>MDCNAHDIKNRQVVNLLIEDRYRIFRHLIMLIGFMIILFNTKGREEYAGMYEFYSLLITYVLFVFMFYINMYVLVPAFFFRAKYIQYIVLLMIMVGAGIYFVSEIMIVYFEPHRIIEKHIEISQTRVIISATIFLTPFIMVTTTLKLIQRWVKDNERLNELKNLTLSMELNELKNQINPHFLFNMLNSVNVLTKANPDKASLVILKLSEFLRYQLYENNEEKTALISEINFLSNFLNLEKIRRDNFIFTINTQTASEDYKKVFIPPNLFTNFIENAVKHSVDISDQVAFIKIDLEIKDKILYFVCTNSKSAEDITSNDKNSGLGLVNVRRRLDLLYGEAYNLTLTEKKNSYTVNLNFPI</sequence>
<evidence type="ECO:0000313" key="5">
    <source>
        <dbReference type="Proteomes" id="UP001242368"/>
    </source>
</evidence>
<comment type="caution">
    <text evidence="3">The sequence shown here is derived from an EMBL/GenBank/DDBJ whole genome shotgun (WGS) entry which is preliminary data.</text>
</comment>
<keyword evidence="3" id="KW-0808">Transferase</keyword>
<dbReference type="Pfam" id="PF06580">
    <property type="entry name" value="His_kinase"/>
    <property type="match status" value="1"/>
</dbReference>
<keyword evidence="1" id="KW-0472">Membrane</keyword>
<proteinExistence type="predicted"/>
<keyword evidence="1" id="KW-1133">Transmembrane helix</keyword>
<dbReference type="Proteomes" id="UP001242368">
    <property type="component" value="Unassembled WGS sequence"/>
</dbReference>
<evidence type="ECO:0000313" key="4">
    <source>
        <dbReference type="EMBL" id="MDN3709413.1"/>
    </source>
</evidence>
<feature type="transmembrane region" description="Helical" evidence="1">
    <location>
        <begin position="87"/>
        <end position="107"/>
    </location>
</feature>
<dbReference type="PANTHER" id="PTHR34220">
    <property type="entry name" value="SENSOR HISTIDINE KINASE YPDA"/>
    <property type="match status" value="1"/>
</dbReference>
<reference evidence="3" key="1">
    <citation type="journal article" date="2014" name="Int. J. Syst. Evol. Microbiol.">
        <title>Complete genome of a new Firmicutes species belonging to the dominant human colonic microbiota ('Ruminococcus bicirculans') reveals two chromosomes and a selective capacity to utilize plant glucans.</title>
        <authorList>
            <consortium name="NISC Comparative Sequencing Program"/>
            <person name="Wegmann U."/>
            <person name="Louis P."/>
            <person name="Goesmann A."/>
            <person name="Henrissat B."/>
            <person name="Duncan S.H."/>
            <person name="Flint H.J."/>
        </authorList>
    </citation>
    <scope>NUCLEOTIDE SEQUENCE</scope>
    <source>
        <strain evidence="3">CECT 7184</strain>
    </source>
</reference>
<dbReference type="InterPro" id="IPR050640">
    <property type="entry name" value="Bact_2-comp_sensor_kinase"/>
</dbReference>
<gene>
    <name evidence="3" type="ORF">QW060_05655</name>
    <name evidence="4" type="ORF">QW060_20600</name>
</gene>
<keyword evidence="1" id="KW-0812">Transmembrane</keyword>
<dbReference type="EMBL" id="JAUFQU010000001">
    <property type="protein sequence ID" value="MDN3706614.1"/>
    <property type="molecule type" value="Genomic_DNA"/>
</dbReference>
<dbReference type="PANTHER" id="PTHR34220:SF7">
    <property type="entry name" value="SENSOR HISTIDINE KINASE YPDA"/>
    <property type="match status" value="1"/>
</dbReference>
<dbReference type="GO" id="GO:0016301">
    <property type="term" value="F:kinase activity"/>
    <property type="evidence" value="ECO:0007669"/>
    <property type="project" value="UniProtKB-KW"/>
</dbReference>
<accession>A0ABT8CU44</accession>
<dbReference type="RefSeq" id="WP_290362679.1">
    <property type="nucleotide sequence ID" value="NZ_JAUFQU010000001.1"/>
</dbReference>
<feature type="domain" description="Signal transduction histidine kinase internal region" evidence="2">
    <location>
        <begin position="168"/>
        <end position="244"/>
    </location>
</feature>
<evidence type="ECO:0000313" key="3">
    <source>
        <dbReference type="EMBL" id="MDN3706614.1"/>
    </source>
</evidence>